<keyword evidence="7" id="KW-1185">Reference proteome</keyword>
<feature type="domain" description="WxL Interacting Protein peptidoglycan binding" evidence="4">
    <location>
        <begin position="38"/>
        <end position="157"/>
    </location>
</feature>
<keyword evidence="3" id="KW-0732">Signal</keyword>
<feature type="region of interest" description="Disordered" evidence="1">
    <location>
        <begin position="342"/>
        <end position="361"/>
    </location>
</feature>
<feature type="transmembrane region" description="Helical" evidence="2">
    <location>
        <begin position="312"/>
        <end position="334"/>
    </location>
</feature>
<dbReference type="InterPro" id="IPR021759">
    <property type="entry name" value="WxLIP_HBD"/>
</dbReference>
<dbReference type="Pfam" id="PF11797">
    <property type="entry name" value="WxLIP_HBD"/>
    <property type="match status" value="1"/>
</dbReference>
<feature type="signal peptide" evidence="3">
    <location>
        <begin position="1"/>
        <end position="25"/>
    </location>
</feature>
<gene>
    <name evidence="6" type="ORF">FM121_04530</name>
</gene>
<proteinExistence type="predicted"/>
<organism evidence="6 7">
    <name type="scientific">Vagococcus fluvialis bH819</name>
    <dbReference type="NCBI Taxonomy" id="1255619"/>
    <lineage>
        <taxon>Bacteria</taxon>
        <taxon>Bacillati</taxon>
        <taxon>Bacillota</taxon>
        <taxon>Bacilli</taxon>
        <taxon>Lactobacillales</taxon>
        <taxon>Enterococcaceae</taxon>
        <taxon>Vagococcus</taxon>
    </lineage>
</organism>
<evidence type="ECO:0000256" key="2">
    <source>
        <dbReference type="SAM" id="Phobius"/>
    </source>
</evidence>
<keyword evidence="2" id="KW-0812">Transmembrane</keyword>
<feature type="domain" description="WxL Interacting Protein host binding" evidence="5">
    <location>
        <begin position="171"/>
        <end position="302"/>
    </location>
</feature>
<accession>A0A1X6WM44</accession>
<keyword evidence="2" id="KW-1133">Transmembrane helix</keyword>
<dbReference type="Pfam" id="PF06030">
    <property type="entry name" value="WxLIP_PGBD"/>
    <property type="match status" value="1"/>
</dbReference>
<evidence type="ECO:0000256" key="1">
    <source>
        <dbReference type="SAM" id="MobiDB-lite"/>
    </source>
</evidence>
<protein>
    <submittedName>
        <fullName evidence="6">Cell surface protein</fullName>
    </submittedName>
</protein>
<evidence type="ECO:0000259" key="5">
    <source>
        <dbReference type="Pfam" id="PF11797"/>
    </source>
</evidence>
<feature type="chain" id="PRO_5038413723" evidence="3">
    <location>
        <begin position="26"/>
        <end position="361"/>
    </location>
</feature>
<dbReference type="OrthoDB" id="2148359at2"/>
<dbReference type="InterPro" id="IPR010317">
    <property type="entry name" value="WxLIP_PGBD"/>
</dbReference>
<reference evidence="7" key="1">
    <citation type="submission" date="2017-02" db="EMBL/GenBank/DDBJ databases">
        <authorList>
            <person name="Dridi B."/>
        </authorList>
    </citation>
    <scope>NUCLEOTIDE SEQUENCE [LARGE SCALE GENOMIC DNA]</scope>
    <source>
        <strain evidence="7">bH819</strain>
    </source>
</reference>
<name>A0A1X6WM44_9ENTE</name>
<dbReference type="PROSITE" id="PS51257">
    <property type="entry name" value="PROKAR_LIPOPROTEIN"/>
    <property type="match status" value="1"/>
</dbReference>
<evidence type="ECO:0000313" key="7">
    <source>
        <dbReference type="Proteomes" id="UP000195918"/>
    </source>
</evidence>
<evidence type="ECO:0000313" key="6">
    <source>
        <dbReference type="EMBL" id="SLM85340.1"/>
    </source>
</evidence>
<sequence>MKMKKIGMSFVLLVISLSCAMTVSAADPKKDTEMGLGFSVEPVLNSKQIDPKISMFYLKTEPGQEQTIETVVRSTGDEEVSISVKYQNAYTSANTSINYAYPEKVPKEETLKNPLSELISTETPSIKLAKGEEKKVVFKIKAPEKPYEGVKLGAIEFLLDGAKKDGPMASRAGYNVGVILANNGDPFNTGEKIKLTKVKPTIINGQRTIVANLQNPDPYTIENMKINAVITEKKTGKKIKEKEIQGGSMAPNSNFDFGMDFGLAQIPSGEFNYKMTIKNDQHEWKFDENFTISGKMADDINEKSDYKIVTPMWIKITAVIQAVVLLVITVYLITRRKKMEKMLKNKKKSRKNKKSKSKRGA</sequence>
<evidence type="ECO:0000256" key="3">
    <source>
        <dbReference type="SAM" id="SignalP"/>
    </source>
</evidence>
<evidence type="ECO:0000259" key="4">
    <source>
        <dbReference type="Pfam" id="PF06030"/>
    </source>
</evidence>
<dbReference type="RefSeq" id="WP_086950976.1">
    <property type="nucleotide sequence ID" value="NZ_FWFD01000008.1"/>
</dbReference>
<keyword evidence="2" id="KW-0472">Membrane</keyword>
<dbReference type="Proteomes" id="UP000195918">
    <property type="component" value="Unassembled WGS sequence"/>
</dbReference>
<dbReference type="AlphaFoldDB" id="A0A1X6WM44"/>
<dbReference type="EMBL" id="FWFD01000008">
    <property type="protein sequence ID" value="SLM85340.1"/>
    <property type="molecule type" value="Genomic_DNA"/>
</dbReference>